<name>A0A562JKT2_9FIRM</name>
<dbReference type="GO" id="GO:0003677">
    <property type="term" value="F:DNA binding"/>
    <property type="evidence" value="ECO:0007669"/>
    <property type="project" value="UniProtKB-UniRule"/>
</dbReference>
<dbReference type="EMBL" id="VLKH01000001">
    <property type="protein sequence ID" value="TWH83770.1"/>
    <property type="molecule type" value="Genomic_DNA"/>
</dbReference>
<dbReference type="SUPFAM" id="SSF46689">
    <property type="entry name" value="Homeodomain-like"/>
    <property type="match status" value="1"/>
</dbReference>
<evidence type="ECO:0000256" key="2">
    <source>
        <dbReference type="PROSITE-ProRule" id="PRU00335"/>
    </source>
</evidence>
<proteinExistence type="predicted"/>
<dbReference type="OrthoDB" id="9812993at2"/>
<dbReference type="PANTHER" id="PTHR43479:SF11">
    <property type="entry name" value="ACREF_ENVCD OPERON REPRESSOR-RELATED"/>
    <property type="match status" value="1"/>
</dbReference>
<dbReference type="PROSITE" id="PS50977">
    <property type="entry name" value="HTH_TETR_2"/>
    <property type="match status" value="1"/>
</dbReference>
<dbReference type="InterPro" id="IPR009057">
    <property type="entry name" value="Homeodomain-like_sf"/>
</dbReference>
<dbReference type="Gene3D" id="1.10.357.10">
    <property type="entry name" value="Tetracycline Repressor, domain 2"/>
    <property type="match status" value="1"/>
</dbReference>
<sequence length="185" mass="21295">MNTVVTSKEAILKASKEIATAKGLQALNMRDVAKHCNVAVGSVYNYFPSKADLAAETVEDIWKDIFHKLSNTHNENNFIERVTWLFETVNSGVKEYPAFFTIHSVNFANEDKAKGRKVMNEYFTHMKKGLLQSLQNDNNVKKNTFNETFTQEHFIDFVFSNIITLLINNQQSCYVLNEIIKRTIY</sequence>
<dbReference type="AlphaFoldDB" id="A0A562JKT2"/>
<dbReference type="InterPro" id="IPR001647">
    <property type="entry name" value="HTH_TetR"/>
</dbReference>
<dbReference type="Proteomes" id="UP000315343">
    <property type="component" value="Unassembled WGS sequence"/>
</dbReference>
<dbReference type="RefSeq" id="WP_145079197.1">
    <property type="nucleotide sequence ID" value="NZ_DAMBUX010000009.1"/>
</dbReference>
<feature type="DNA-binding region" description="H-T-H motif" evidence="2">
    <location>
        <begin position="28"/>
        <end position="47"/>
    </location>
</feature>
<protein>
    <submittedName>
        <fullName evidence="4">TetR family transcriptional regulator</fullName>
    </submittedName>
</protein>
<accession>A0A562JKT2</accession>
<evidence type="ECO:0000256" key="1">
    <source>
        <dbReference type="ARBA" id="ARBA00023125"/>
    </source>
</evidence>
<dbReference type="Pfam" id="PF00440">
    <property type="entry name" value="TetR_N"/>
    <property type="match status" value="1"/>
</dbReference>
<dbReference type="InterPro" id="IPR050624">
    <property type="entry name" value="HTH-type_Tx_Regulator"/>
</dbReference>
<reference evidence="4 5" key="1">
    <citation type="submission" date="2019-07" db="EMBL/GenBank/DDBJ databases">
        <title>Genomic Encyclopedia of Type Strains, Phase I: the one thousand microbial genomes (KMG-I) project.</title>
        <authorList>
            <person name="Kyrpides N."/>
        </authorList>
    </citation>
    <scope>NUCLEOTIDE SEQUENCE [LARGE SCALE GENOMIC DNA]</scope>
    <source>
        <strain evidence="4 5">DSM 13558</strain>
    </source>
</reference>
<feature type="domain" description="HTH tetR-type" evidence="3">
    <location>
        <begin position="5"/>
        <end position="65"/>
    </location>
</feature>
<evidence type="ECO:0000313" key="4">
    <source>
        <dbReference type="EMBL" id="TWH83770.1"/>
    </source>
</evidence>
<evidence type="ECO:0000313" key="5">
    <source>
        <dbReference type="Proteomes" id="UP000315343"/>
    </source>
</evidence>
<comment type="caution">
    <text evidence="4">The sequence shown here is derived from an EMBL/GenBank/DDBJ whole genome shotgun (WGS) entry which is preliminary data.</text>
</comment>
<keyword evidence="1 2" id="KW-0238">DNA-binding</keyword>
<organism evidence="4 5">
    <name type="scientific">Sedimentibacter saalensis</name>
    <dbReference type="NCBI Taxonomy" id="130788"/>
    <lineage>
        <taxon>Bacteria</taxon>
        <taxon>Bacillati</taxon>
        <taxon>Bacillota</taxon>
        <taxon>Tissierellia</taxon>
        <taxon>Sedimentibacter</taxon>
    </lineage>
</organism>
<dbReference type="PANTHER" id="PTHR43479">
    <property type="entry name" value="ACREF/ENVCD OPERON REPRESSOR-RELATED"/>
    <property type="match status" value="1"/>
</dbReference>
<dbReference type="PRINTS" id="PR00455">
    <property type="entry name" value="HTHTETR"/>
</dbReference>
<gene>
    <name evidence="4" type="ORF">LY60_00382</name>
</gene>
<keyword evidence="5" id="KW-1185">Reference proteome</keyword>
<evidence type="ECO:0000259" key="3">
    <source>
        <dbReference type="PROSITE" id="PS50977"/>
    </source>
</evidence>